<gene>
    <name evidence="1" type="ORF">AWC04_04725</name>
</gene>
<dbReference type="InterPro" id="IPR052336">
    <property type="entry name" value="MlaD_Phospholipid_Transporter"/>
</dbReference>
<evidence type="ECO:0000313" key="1">
    <source>
        <dbReference type="EMBL" id="ORV06900.1"/>
    </source>
</evidence>
<dbReference type="AlphaFoldDB" id="A0A1X1RII3"/>
<dbReference type="Proteomes" id="UP000193484">
    <property type="component" value="Unassembled WGS sequence"/>
</dbReference>
<name>A0A1X1RII3_MYCFA</name>
<keyword evidence="2" id="KW-1185">Reference proteome</keyword>
<dbReference type="NCBIfam" id="TIGR00996">
    <property type="entry name" value="Mtu_fam_mce"/>
    <property type="match status" value="1"/>
</dbReference>
<dbReference type="STRING" id="1793.AWC04_04725"/>
<dbReference type="Pfam" id="PF02470">
    <property type="entry name" value="MlaD"/>
    <property type="match status" value="1"/>
</dbReference>
<evidence type="ECO:0000313" key="2">
    <source>
        <dbReference type="Proteomes" id="UP000193484"/>
    </source>
</evidence>
<protein>
    <submittedName>
        <fullName evidence="1">Virulence factor Mce</fullName>
    </submittedName>
</protein>
<dbReference type="OrthoDB" id="3456055at2"/>
<comment type="caution">
    <text evidence="1">The sequence shown here is derived from an EMBL/GenBank/DDBJ whole genome shotgun (WGS) entry which is preliminary data.</text>
</comment>
<sequence length="350" mass="37675">MLLVKLIDLFVGAVLFLFSKQRRHNPSVPLALGTIGTLALILVTLATVALPRAWYYVRTQEYTAELANASGLTARDPVYIAGVPAGQIDRITLAGDHVRVGFRLDSRQSLGDRTTATVRLRTVLGKRFFDIMPAGVAEPDSPTVIPLARTTVPYSLEDVGRKAIDAAAGVDQQALTQAMRTVSDSLPADNTDLRTALAGIGSASAVFADNGEKLDALLRVSRSLSDLFVEQNDNLVDTLAGTKAIVRSLTARRQALGQVVGNLSLVLDQLSTVYRDRQAEFGELITRLSAVTATLKNNAERIDQTLLKMPAAIRAITNATGNGNWADVNSPSIVMPDNLLCALNIQRECR</sequence>
<dbReference type="InterPro" id="IPR005693">
    <property type="entry name" value="Mce"/>
</dbReference>
<accession>A0A1X1RII3</accession>
<dbReference type="GO" id="GO:0005576">
    <property type="term" value="C:extracellular region"/>
    <property type="evidence" value="ECO:0007669"/>
    <property type="project" value="TreeGrafter"/>
</dbReference>
<dbReference type="PANTHER" id="PTHR33371:SF18">
    <property type="entry name" value="MCE-FAMILY PROTEIN MCE3C"/>
    <property type="match status" value="1"/>
</dbReference>
<dbReference type="PANTHER" id="PTHR33371">
    <property type="entry name" value="INTERMEMBRANE PHOSPHOLIPID TRANSPORT SYSTEM BINDING PROTEIN MLAD-RELATED"/>
    <property type="match status" value="1"/>
</dbReference>
<reference evidence="1 2" key="1">
    <citation type="submission" date="2016-01" db="EMBL/GenBank/DDBJ databases">
        <title>The new phylogeny of the genus Mycobacterium.</title>
        <authorList>
            <person name="Tarcisio F."/>
            <person name="Conor M."/>
            <person name="Antonella G."/>
            <person name="Elisabetta G."/>
            <person name="Giulia F.S."/>
            <person name="Sara T."/>
            <person name="Anna F."/>
            <person name="Clotilde B."/>
            <person name="Roberto B."/>
            <person name="Veronica D.S."/>
            <person name="Fabio R."/>
            <person name="Monica P."/>
            <person name="Olivier J."/>
            <person name="Enrico T."/>
            <person name="Nicola S."/>
        </authorList>
    </citation>
    <scope>NUCLEOTIDE SEQUENCE [LARGE SCALE GENOMIC DNA]</scope>
    <source>
        <strain evidence="1 2">DSM 44179</strain>
    </source>
</reference>
<dbReference type="EMBL" id="LQOJ01000020">
    <property type="protein sequence ID" value="ORV06900.1"/>
    <property type="molecule type" value="Genomic_DNA"/>
</dbReference>
<dbReference type="InterPro" id="IPR003399">
    <property type="entry name" value="Mce/MlaD"/>
</dbReference>
<proteinExistence type="predicted"/>
<organism evidence="1 2">
    <name type="scientific">Mycolicibacterium fallax</name>
    <name type="common">Mycobacterium fallax</name>
    <dbReference type="NCBI Taxonomy" id="1793"/>
    <lineage>
        <taxon>Bacteria</taxon>
        <taxon>Bacillati</taxon>
        <taxon>Actinomycetota</taxon>
        <taxon>Actinomycetes</taxon>
        <taxon>Mycobacteriales</taxon>
        <taxon>Mycobacteriaceae</taxon>
        <taxon>Mycolicibacterium</taxon>
    </lineage>
</organism>